<evidence type="ECO:0000259" key="6">
    <source>
        <dbReference type="PROSITE" id="PS51123"/>
    </source>
</evidence>
<dbReference type="Proteomes" id="UP000095552">
    <property type="component" value="Unassembled WGS sequence"/>
</dbReference>
<evidence type="ECO:0000313" key="8">
    <source>
        <dbReference type="Proteomes" id="UP000095552"/>
    </source>
</evidence>
<dbReference type="GO" id="GO:0009279">
    <property type="term" value="C:cell outer membrane"/>
    <property type="evidence" value="ECO:0007669"/>
    <property type="project" value="UniProtKB-SubCell"/>
</dbReference>
<dbReference type="RefSeq" id="WP_069833433.1">
    <property type="nucleotide sequence ID" value="NZ_MDGQ01000002.1"/>
</dbReference>
<dbReference type="SUPFAM" id="SSF82171">
    <property type="entry name" value="DPP6 N-terminal domain-like"/>
    <property type="match status" value="1"/>
</dbReference>
<dbReference type="STRING" id="1563681.BFP71_00130"/>
<dbReference type="OrthoDB" id="1490539at2"/>
<feature type="signal peptide" evidence="5">
    <location>
        <begin position="1"/>
        <end position="19"/>
    </location>
</feature>
<dbReference type="InterPro" id="IPR006665">
    <property type="entry name" value="OmpA-like"/>
</dbReference>
<gene>
    <name evidence="7" type="ORF">BFP71_00130</name>
</gene>
<evidence type="ECO:0000256" key="5">
    <source>
        <dbReference type="SAM" id="SignalP"/>
    </source>
</evidence>
<evidence type="ECO:0000256" key="4">
    <source>
        <dbReference type="PROSITE-ProRule" id="PRU00473"/>
    </source>
</evidence>
<dbReference type="Gene3D" id="3.30.1330.60">
    <property type="entry name" value="OmpA-like domain"/>
    <property type="match status" value="1"/>
</dbReference>
<dbReference type="InterPro" id="IPR006664">
    <property type="entry name" value="OMP_bac"/>
</dbReference>
<reference evidence="7 8" key="1">
    <citation type="submission" date="2016-08" db="EMBL/GenBank/DDBJ databases">
        <title>Draft genome of Fabibacter sp. strain SK-8.</title>
        <authorList>
            <person name="Wong S.-K."/>
            <person name="Hamasaki K."/>
            <person name="Yoshizawa S."/>
        </authorList>
    </citation>
    <scope>NUCLEOTIDE SEQUENCE [LARGE SCALE GENOMIC DNA]</scope>
    <source>
        <strain evidence="7 8">SK-8</strain>
    </source>
</reference>
<dbReference type="Pfam" id="PF00691">
    <property type="entry name" value="OmpA"/>
    <property type="match status" value="1"/>
</dbReference>
<sequence>MKHIFRLLIFSAVIQTAMAQTTVQWATRVVEASSEFTELEHSARQALLKPNILPSGGDNPNAWRPYKPNTQEFIKVEFDLPMPIEQIAIGETYNPGAISKVYAYDPDGNEYLVFEQDPGPIRELWRMFRIFIDETDYNVKELKIVIEGAAVDGFSDIDCIGVSNGKEPIQAKINLMPDINTKLQVYRLNDLINSDKREIKPLLTRDGKTLYYSRRGHEGNVGGLDDLEDIWYSDFDNITQDWSLGLNIGEPLNNLDPNFISGFLQEDEEYIVLGNEYLSGRMNYGISKSRRLNKTTWTYPQNMRIYNDLNVHENVNFGITTDSEVLIISEEGRGTEGQRDLYVSFLQRDGLWTEPISMGPIINTAGEEEGPFLMPDKKTLIFSSNGHSGYGRKDLFMTRRLDNSWKSWTEPENLGPVINSEEDDMFLFLPKDGSFGYFCREVEGNDLDIHSLTLPLVTRQLRLVTLCGKITDPDNGDALDSEVVFSRLRDGVEVGRVRTDANGNYCIELPADEIYSYKAVIPGFIPVGSTIDLLDISDLNVYAVNLDRLDIDSTRLDLGQPIEVPEDVIKAVAITLALPELKRDTFEILNAQRRELGLPDLSPNAVISGVQLPQLPISPQIVKAVPGQSFIIKNVFFDFDLAVLKPESWIEIRNLAEFMNDYPNAIVELSGHTDAYGTDDYNIRLSKRRVEAVKGAMASLGISSERLRFVWYGEKYPIATNYTRAGRALNRRVEFQILELD</sequence>
<dbReference type="PANTHER" id="PTHR30329:SF21">
    <property type="entry name" value="LIPOPROTEIN YIAD-RELATED"/>
    <property type="match status" value="1"/>
</dbReference>
<keyword evidence="2 4" id="KW-0472">Membrane</keyword>
<dbReference type="InterPro" id="IPR011659">
    <property type="entry name" value="WD40"/>
</dbReference>
<dbReference type="CDD" id="cd07185">
    <property type="entry name" value="OmpA_C-like"/>
    <property type="match status" value="1"/>
</dbReference>
<protein>
    <recommendedName>
        <fullName evidence="6">OmpA-like domain-containing protein</fullName>
    </recommendedName>
</protein>
<dbReference type="Pfam" id="PF07676">
    <property type="entry name" value="PD40"/>
    <property type="match status" value="2"/>
</dbReference>
<evidence type="ECO:0000256" key="2">
    <source>
        <dbReference type="ARBA" id="ARBA00023136"/>
    </source>
</evidence>
<accession>A0A1E5T7W5</accession>
<proteinExistence type="predicted"/>
<dbReference type="PANTHER" id="PTHR30329">
    <property type="entry name" value="STATOR ELEMENT OF FLAGELLAR MOTOR COMPLEX"/>
    <property type="match status" value="1"/>
</dbReference>
<feature type="chain" id="PRO_5009186108" description="OmpA-like domain-containing protein" evidence="5">
    <location>
        <begin position="20"/>
        <end position="741"/>
    </location>
</feature>
<evidence type="ECO:0000313" key="7">
    <source>
        <dbReference type="EMBL" id="OEK07450.1"/>
    </source>
</evidence>
<dbReference type="SUPFAM" id="SSF103088">
    <property type="entry name" value="OmpA-like"/>
    <property type="match status" value="1"/>
</dbReference>
<evidence type="ECO:0000256" key="1">
    <source>
        <dbReference type="ARBA" id="ARBA00004442"/>
    </source>
</evidence>
<keyword evidence="3" id="KW-0998">Cell outer membrane</keyword>
<dbReference type="AlphaFoldDB" id="A0A1E5T7W5"/>
<comment type="subcellular location">
    <subcellularLocation>
        <location evidence="1">Cell outer membrane</location>
    </subcellularLocation>
</comment>
<evidence type="ECO:0000256" key="3">
    <source>
        <dbReference type="ARBA" id="ARBA00023237"/>
    </source>
</evidence>
<name>A0A1E5T7W5_9BACT</name>
<dbReference type="InterPro" id="IPR050330">
    <property type="entry name" value="Bact_OuterMem_StrucFunc"/>
</dbReference>
<dbReference type="PRINTS" id="PR01021">
    <property type="entry name" value="OMPADOMAIN"/>
</dbReference>
<dbReference type="InterPro" id="IPR036737">
    <property type="entry name" value="OmpA-like_sf"/>
</dbReference>
<dbReference type="EMBL" id="MDGQ01000002">
    <property type="protein sequence ID" value="OEK07450.1"/>
    <property type="molecule type" value="Genomic_DNA"/>
</dbReference>
<keyword evidence="5" id="KW-0732">Signal</keyword>
<comment type="caution">
    <text evidence="7">The sequence shown here is derived from an EMBL/GenBank/DDBJ whole genome shotgun (WGS) entry which is preliminary data.</text>
</comment>
<keyword evidence="8" id="KW-1185">Reference proteome</keyword>
<dbReference type="PROSITE" id="PS51123">
    <property type="entry name" value="OMPA_2"/>
    <property type="match status" value="1"/>
</dbReference>
<organism evidence="7 8">
    <name type="scientific">Roseivirga misakiensis</name>
    <dbReference type="NCBI Taxonomy" id="1563681"/>
    <lineage>
        <taxon>Bacteria</taxon>
        <taxon>Pseudomonadati</taxon>
        <taxon>Bacteroidota</taxon>
        <taxon>Cytophagia</taxon>
        <taxon>Cytophagales</taxon>
        <taxon>Roseivirgaceae</taxon>
        <taxon>Roseivirga</taxon>
    </lineage>
</organism>
<feature type="domain" description="OmpA-like" evidence="6">
    <location>
        <begin position="624"/>
        <end position="741"/>
    </location>
</feature>